<comment type="caution">
    <text evidence="3">The sequence shown here is derived from an EMBL/GenBank/DDBJ whole genome shotgun (WGS) entry which is preliminary data.</text>
</comment>
<sequence length="116" mass="13744">MDKNQSKDKNQTLASEEKKVVENTKNEAEKTEKKKEPVVVKENNSKKEAISNKEKVEEAHKNGWQKEHGKWLFYENNQPIKNWKKLRVSGIYLINMESWPAILLLMTMLFVLVEQW</sequence>
<organism evidence="3 4">
    <name type="scientific">Streptococcus mitis</name>
    <dbReference type="NCBI Taxonomy" id="28037"/>
    <lineage>
        <taxon>Bacteria</taxon>
        <taxon>Bacillati</taxon>
        <taxon>Bacillota</taxon>
        <taxon>Bacilli</taxon>
        <taxon>Lactobacillales</taxon>
        <taxon>Streptococcaceae</taxon>
        <taxon>Streptococcus</taxon>
        <taxon>Streptococcus mitis group</taxon>
    </lineage>
</organism>
<feature type="transmembrane region" description="Helical" evidence="2">
    <location>
        <begin position="91"/>
        <end position="113"/>
    </location>
</feature>
<dbReference type="EC" id="3.2.1.96" evidence="3"/>
<dbReference type="GO" id="GO:0033925">
    <property type="term" value="F:mannosyl-glycoprotein endo-beta-N-acetylglucosaminidase activity"/>
    <property type="evidence" value="ECO:0007669"/>
    <property type="project" value="UniProtKB-EC"/>
</dbReference>
<feature type="region of interest" description="Disordered" evidence="1">
    <location>
        <begin position="1"/>
        <end position="62"/>
    </location>
</feature>
<accession>A0A081PRD5</accession>
<keyword evidence="2" id="KW-0472">Membrane</keyword>
<keyword evidence="3" id="KW-0378">Hydrolase</keyword>
<evidence type="ECO:0000313" key="3">
    <source>
        <dbReference type="EMBL" id="KEQ33258.1"/>
    </source>
</evidence>
<keyword evidence="2" id="KW-1133">Transmembrane helix</keyword>
<gene>
    <name evidence="3" type="ORF">SK1126_1163</name>
</gene>
<keyword evidence="3" id="KW-0326">Glycosidase</keyword>
<dbReference type="EMBL" id="JPFT01000005">
    <property type="protein sequence ID" value="KEQ33258.1"/>
    <property type="molecule type" value="Genomic_DNA"/>
</dbReference>
<proteinExistence type="predicted"/>
<evidence type="ECO:0000256" key="2">
    <source>
        <dbReference type="SAM" id="Phobius"/>
    </source>
</evidence>
<reference evidence="3 4" key="1">
    <citation type="submission" date="2014-05" db="EMBL/GenBank/DDBJ databases">
        <authorList>
            <person name="Daugherty S.C."/>
            <person name="Tallon L.J."/>
            <person name="Sadzewicz L."/>
            <person name="Kilian M."/>
            <person name="Tettelin H."/>
        </authorList>
    </citation>
    <scope>NUCLEOTIDE SEQUENCE [LARGE SCALE GENOMIC DNA]</scope>
    <source>
        <strain evidence="3 4">SK1126</strain>
    </source>
</reference>
<keyword evidence="2" id="KW-0812">Transmembrane</keyword>
<name>A0A081PRD5_STRMT</name>
<protein>
    <submittedName>
        <fullName evidence="3">Endo-beta-N-acetylglucosaminidase domain protein</fullName>
        <ecNumber evidence="3">3.2.1.96</ecNumber>
    </submittedName>
</protein>
<evidence type="ECO:0000256" key="1">
    <source>
        <dbReference type="SAM" id="MobiDB-lite"/>
    </source>
</evidence>
<dbReference type="Proteomes" id="UP000028093">
    <property type="component" value="Unassembled WGS sequence"/>
</dbReference>
<dbReference type="AlphaFoldDB" id="A0A081PRD5"/>
<evidence type="ECO:0000313" key="4">
    <source>
        <dbReference type="Proteomes" id="UP000028093"/>
    </source>
</evidence>
<dbReference type="PATRIC" id="fig|28037.99.peg.1090"/>